<evidence type="ECO:0000256" key="1">
    <source>
        <dbReference type="ARBA" id="ARBA00022490"/>
    </source>
</evidence>
<dbReference type="GO" id="GO:0055129">
    <property type="term" value="P:L-proline biosynthetic process"/>
    <property type="evidence" value="ECO:0007669"/>
    <property type="project" value="UniProtKB-UniRule"/>
</dbReference>
<dbReference type="Gene3D" id="3.40.1160.10">
    <property type="entry name" value="Acetylglutamate kinase-like"/>
    <property type="match status" value="1"/>
</dbReference>
<dbReference type="InterPro" id="IPR041739">
    <property type="entry name" value="G5K_ProB"/>
</dbReference>
<name>A0A3T0HZ34_9BACI</name>
<dbReference type="GO" id="GO:0005829">
    <property type="term" value="C:cytosol"/>
    <property type="evidence" value="ECO:0007669"/>
    <property type="project" value="TreeGrafter"/>
</dbReference>
<evidence type="ECO:0000256" key="4">
    <source>
        <dbReference type="ARBA" id="ARBA00022679"/>
    </source>
</evidence>
<dbReference type="KEGG" id="nmk:CHR53_14085"/>
<dbReference type="UniPathway" id="UPA00098">
    <property type="reaction ID" value="UER00359"/>
</dbReference>
<evidence type="ECO:0000313" key="11">
    <source>
        <dbReference type="Proteomes" id="UP000282892"/>
    </source>
</evidence>
<evidence type="ECO:0000259" key="9">
    <source>
        <dbReference type="SMART" id="SM00359"/>
    </source>
</evidence>
<dbReference type="InterPro" id="IPR036393">
    <property type="entry name" value="AceGlu_kinase-like_sf"/>
</dbReference>
<proteinExistence type="inferred from homology"/>
<feature type="domain" description="PUA" evidence="9">
    <location>
        <begin position="283"/>
        <end position="354"/>
    </location>
</feature>
<comment type="pathway">
    <text evidence="8">Amino-acid biosynthesis; L-proline biosynthesis; L-glutamate 5-semialdehyde from L-glutamate: step 1/2.</text>
</comment>
<dbReference type="InterPro" id="IPR002478">
    <property type="entry name" value="PUA"/>
</dbReference>
<dbReference type="InterPro" id="IPR005715">
    <property type="entry name" value="Glu_5kinase/COase_Synthase"/>
</dbReference>
<dbReference type="STRING" id="1193713.GCA_001636315_05257"/>
<dbReference type="CDD" id="cd04242">
    <property type="entry name" value="AAK_G5K_ProB"/>
    <property type="match status" value="1"/>
</dbReference>
<dbReference type="InterPro" id="IPR001048">
    <property type="entry name" value="Asp/Glu/Uridylate_kinase"/>
</dbReference>
<dbReference type="GO" id="GO:0005524">
    <property type="term" value="F:ATP binding"/>
    <property type="evidence" value="ECO:0007669"/>
    <property type="project" value="UniProtKB-KW"/>
</dbReference>
<comment type="similarity">
    <text evidence="8">Belongs to the glutamate 5-kinase family.</text>
</comment>
<dbReference type="GO" id="GO:0004349">
    <property type="term" value="F:glutamate 5-kinase activity"/>
    <property type="evidence" value="ECO:0007669"/>
    <property type="project" value="UniProtKB-UniRule"/>
</dbReference>
<evidence type="ECO:0000256" key="3">
    <source>
        <dbReference type="ARBA" id="ARBA00022650"/>
    </source>
</evidence>
<feature type="binding site" evidence="8">
    <location>
        <position position="141"/>
    </location>
    <ligand>
        <name>substrate</name>
    </ligand>
</feature>
<dbReference type="FunFam" id="3.40.1160.10:FF:000018">
    <property type="entry name" value="Glutamate 5-kinase"/>
    <property type="match status" value="1"/>
</dbReference>
<feature type="binding site" evidence="8">
    <location>
        <position position="153"/>
    </location>
    <ligand>
        <name>substrate</name>
    </ligand>
</feature>
<dbReference type="Pfam" id="PF01472">
    <property type="entry name" value="PUA"/>
    <property type="match status" value="1"/>
</dbReference>
<feature type="binding site" evidence="8">
    <location>
        <position position="14"/>
    </location>
    <ligand>
        <name>ATP</name>
        <dbReference type="ChEBI" id="CHEBI:30616"/>
    </ligand>
</feature>
<sequence length="378" mass="41080">MIPTPDCQQRVVIKIGSSSLTSRHGEISQRKLEKLTTEIVNLKDAGFDVVLVSSGAVAAGYRKLGCSERPRTLPEKQAAASIGQGLLMESYSKQFLSHGYVASQILITRSDFLDERRYKNVRNTLNVLLDRGIVPIVNENDTVTINRLKFGDNDTLSAKVAGLIDAEMLIMLSDIDGLYNTDPLKNSHAQKMDLVTAITPEIEAAAGGSSSSVGTGGMRSKIEAAKISMASGITTFLGNAAKPNIVRDACLGKAQGTYFKCLDRTMHLNQKKKWIAFNSGPEGEIVIDQEAQRLIAEGRSFLLGGISQVNGQFKNGAVIRVLNLNGSEIGLGVVKMSSKELTRFLDSESNCSLSFTTIIEWDNFVCHLDLSRFIEVTS</sequence>
<gene>
    <name evidence="8 10" type="primary">proB</name>
    <name evidence="10" type="ORF">CHR53_14085</name>
</gene>
<dbReference type="EC" id="2.7.2.11" evidence="8"/>
<dbReference type="CDD" id="cd21157">
    <property type="entry name" value="PUA_G5K"/>
    <property type="match status" value="1"/>
</dbReference>
<dbReference type="InterPro" id="IPR036974">
    <property type="entry name" value="PUA_sf"/>
</dbReference>
<comment type="subcellular location">
    <subcellularLocation>
        <location evidence="8">Cytoplasm</location>
    </subcellularLocation>
</comment>
<evidence type="ECO:0000256" key="2">
    <source>
        <dbReference type="ARBA" id="ARBA00022605"/>
    </source>
</evidence>
<evidence type="ECO:0000256" key="5">
    <source>
        <dbReference type="ARBA" id="ARBA00022741"/>
    </source>
</evidence>
<feature type="binding site" evidence="8">
    <location>
        <begin position="215"/>
        <end position="221"/>
    </location>
    <ligand>
        <name>ATP</name>
        <dbReference type="ChEBI" id="CHEBI:30616"/>
    </ligand>
</feature>
<keyword evidence="6 8" id="KW-0418">Kinase</keyword>
<dbReference type="SUPFAM" id="SSF88697">
    <property type="entry name" value="PUA domain-like"/>
    <property type="match status" value="1"/>
</dbReference>
<evidence type="ECO:0000256" key="8">
    <source>
        <dbReference type="HAMAP-Rule" id="MF_00456"/>
    </source>
</evidence>
<organism evidence="10 11">
    <name type="scientific">Neobacillus mesonae</name>
    <dbReference type="NCBI Taxonomy" id="1193713"/>
    <lineage>
        <taxon>Bacteria</taxon>
        <taxon>Bacillati</taxon>
        <taxon>Bacillota</taxon>
        <taxon>Bacilli</taxon>
        <taxon>Bacillales</taxon>
        <taxon>Bacillaceae</taxon>
        <taxon>Neobacillus</taxon>
    </lineage>
</organism>
<accession>A0A3T0HZ34</accession>
<protein>
    <recommendedName>
        <fullName evidence="8">Glutamate 5-kinase</fullName>
        <ecNumber evidence="8">2.7.2.11</ecNumber>
    </recommendedName>
    <alternativeName>
        <fullName evidence="8">Gamma-glutamyl kinase</fullName>
        <shortName evidence="8">GK</shortName>
    </alternativeName>
</protein>
<dbReference type="PRINTS" id="PR00474">
    <property type="entry name" value="GLU5KINASE"/>
</dbReference>
<dbReference type="Proteomes" id="UP000282892">
    <property type="component" value="Chromosome"/>
</dbReference>
<keyword evidence="3 8" id="KW-0641">Proline biosynthesis</keyword>
<dbReference type="Pfam" id="PF00696">
    <property type="entry name" value="AA_kinase"/>
    <property type="match status" value="1"/>
</dbReference>
<dbReference type="HAMAP" id="MF_00456">
    <property type="entry name" value="ProB"/>
    <property type="match status" value="1"/>
</dbReference>
<dbReference type="AlphaFoldDB" id="A0A3T0HZ34"/>
<dbReference type="NCBIfam" id="TIGR01027">
    <property type="entry name" value="proB"/>
    <property type="match status" value="1"/>
</dbReference>
<feature type="binding site" evidence="8">
    <location>
        <position position="54"/>
    </location>
    <ligand>
        <name>substrate</name>
    </ligand>
</feature>
<keyword evidence="4 8" id="KW-0808">Transferase</keyword>
<evidence type="ECO:0000313" key="10">
    <source>
        <dbReference type="EMBL" id="AZU62323.1"/>
    </source>
</evidence>
<dbReference type="EMBL" id="CP022572">
    <property type="protein sequence ID" value="AZU62323.1"/>
    <property type="molecule type" value="Genomic_DNA"/>
</dbReference>
<reference evidence="10 11" key="1">
    <citation type="submission" date="2017-07" db="EMBL/GenBank/DDBJ databases">
        <title>The complete genome sequence of Bacillus mesonae strain H20-5, an efficient strain improving plant abiotic stress resistance.</title>
        <authorList>
            <person name="Kim S.Y."/>
            <person name="Song H."/>
            <person name="Sang M.K."/>
            <person name="Weon H.-Y."/>
            <person name="Song J."/>
        </authorList>
    </citation>
    <scope>NUCLEOTIDE SEQUENCE [LARGE SCALE GENOMIC DNA]</scope>
    <source>
        <strain evidence="10 11">H20-5</strain>
    </source>
</reference>
<keyword evidence="11" id="KW-1185">Reference proteome</keyword>
<dbReference type="PIRSF" id="PIRSF000729">
    <property type="entry name" value="GK"/>
    <property type="match status" value="1"/>
</dbReference>
<dbReference type="SUPFAM" id="SSF53633">
    <property type="entry name" value="Carbamate kinase-like"/>
    <property type="match status" value="1"/>
</dbReference>
<comment type="catalytic activity">
    <reaction evidence="8">
        <text>L-glutamate + ATP = L-glutamyl 5-phosphate + ADP</text>
        <dbReference type="Rhea" id="RHEA:14877"/>
        <dbReference type="ChEBI" id="CHEBI:29985"/>
        <dbReference type="ChEBI" id="CHEBI:30616"/>
        <dbReference type="ChEBI" id="CHEBI:58274"/>
        <dbReference type="ChEBI" id="CHEBI:456216"/>
        <dbReference type="EC" id="2.7.2.11"/>
    </reaction>
</comment>
<keyword evidence="1 8" id="KW-0963">Cytoplasm</keyword>
<feature type="binding site" evidence="8">
    <location>
        <begin position="173"/>
        <end position="174"/>
    </location>
    <ligand>
        <name>ATP</name>
        <dbReference type="ChEBI" id="CHEBI:30616"/>
    </ligand>
</feature>
<evidence type="ECO:0000256" key="6">
    <source>
        <dbReference type="ARBA" id="ARBA00022777"/>
    </source>
</evidence>
<evidence type="ECO:0000256" key="7">
    <source>
        <dbReference type="ARBA" id="ARBA00022840"/>
    </source>
</evidence>
<keyword evidence="5 8" id="KW-0547">Nucleotide-binding</keyword>
<dbReference type="PROSITE" id="PS50890">
    <property type="entry name" value="PUA"/>
    <property type="match status" value="1"/>
</dbReference>
<keyword evidence="2 8" id="KW-0028">Amino-acid biosynthesis</keyword>
<dbReference type="PANTHER" id="PTHR43654">
    <property type="entry name" value="GLUTAMATE 5-KINASE"/>
    <property type="match status" value="1"/>
</dbReference>
<dbReference type="PANTHER" id="PTHR43654:SF1">
    <property type="entry name" value="ISOPENTENYL PHOSPHATE KINASE"/>
    <property type="match status" value="1"/>
</dbReference>
<dbReference type="RefSeq" id="WP_066399371.1">
    <property type="nucleotide sequence ID" value="NZ_CP022572.1"/>
</dbReference>
<dbReference type="OrthoDB" id="9804434at2"/>
<dbReference type="InterPro" id="IPR011529">
    <property type="entry name" value="Glu_5kinase"/>
</dbReference>
<keyword evidence="7 8" id="KW-0067">ATP-binding</keyword>
<comment type="function">
    <text evidence="8">Catalyzes the transfer of a phosphate group to glutamate to form L-glutamate 5-phosphate.</text>
</comment>
<dbReference type="InterPro" id="IPR001057">
    <property type="entry name" value="Glu/AcGlu_kinase"/>
</dbReference>
<dbReference type="SMART" id="SM00359">
    <property type="entry name" value="PUA"/>
    <property type="match status" value="1"/>
</dbReference>
<dbReference type="Gene3D" id="2.30.130.10">
    <property type="entry name" value="PUA domain"/>
    <property type="match status" value="1"/>
</dbReference>
<dbReference type="InterPro" id="IPR015947">
    <property type="entry name" value="PUA-like_sf"/>
</dbReference>
<dbReference type="GO" id="GO:0003723">
    <property type="term" value="F:RNA binding"/>
    <property type="evidence" value="ECO:0007669"/>
    <property type="project" value="InterPro"/>
</dbReference>